<accession>A0A9D4JQ99</accession>
<dbReference type="EMBL" id="JAIWYP010000005">
    <property type="protein sequence ID" value="KAH3816948.1"/>
    <property type="molecule type" value="Genomic_DNA"/>
</dbReference>
<evidence type="ECO:0000313" key="2">
    <source>
        <dbReference type="Proteomes" id="UP000828390"/>
    </source>
</evidence>
<organism evidence="1 2">
    <name type="scientific">Dreissena polymorpha</name>
    <name type="common">Zebra mussel</name>
    <name type="synonym">Mytilus polymorpha</name>
    <dbReference type="NCBI Taxonomy" id="45954"/>
    <lineage>
        <taxon>Eukaryota</taxon>
        <taxon>Metazoa</taxon>
        <taxon>Spiralia</taxon>
        <taxon>Lophotrochozoa</taxon>
        <taxon>Mollusca</taxon>
        <taxon>Bivalvia</taxon>
        <taxon>Autobranchia</taxon>
        <taxon>Heteroconchia</taxon>
        <taxon>Euheterodonta</taxon>
        <taxon>Imparidentia</taxon>
        <taxon>Neoheterodontei</taxon>
        <taxon>Myida</taxon>
        <taxon>Dreissenoidea</taxon>
        <taxon>Dreissenidae</taxon>
        <taxon>Dreissena</taxon>
    </lineage>
</organism>
<protein>
    <submittedName>
        <fullName evidence="1">Uncharacterized protein</fullName>
    </submittedName>
</protein>
<evidence type="ECO:0000313" key="1">
    <source>
        <dbReference type="EMBL" id="KAH3816948.1"/>
    </source>
</evidence>
<reference evidence="1" key="1">
    <citation type="journal article" date="2019" name="bioRxiv">
        <title>The Genome of the Zebra Mussel, Dreissena polymorpha: A Resource for Invasive Species Research.</title>
        <authorList>
            <person name="McCartney M.A."/>
            <person name="Auch B."/>
            <person name="Kono T."/>
            <person name="Mallez S."/>
            <person name="Zhang Y."/>
            <person name="Obille A."/>
            <person name="Becker A."/>
            <person name="Abrahante J.E."/>
            <person name="Garbe J."/>
            <person name="Badalamenti J.P."/>
            <person name="Herman A."/>
            <person name="Mangelson H."/>
            <person name="Liachko I."/>
            <person name="Sullivan S."/>
            <person name="Sone E.D."/>
            <person name="Koren S."/>
            <person name="Silverstein K.A.T."/>
            <person name="Beckman K.B."/>
            <person name="Gohl D.M."/>
        </authorList>
    </citation>
    <scope>NUCLEOTIDE SEQUENCE</scope>
    <source>
        <strain evidence="1">Duluth1</strain>
        <tissue evidence="1">Whole animal</tissue>
    </source>
</reference>
<comment type="caution">
    <text evidence="1">The sequence shown here is derived from an EMBL/GenBank/DDBJ whole genome shotgun (WGS) entry which is preliminary data.</text>
</comment>
<sequence length="107" mass="12149">MQLVCAVCNADHTYFDVYNGASAEYDLLKFDMVIVISDLTKTHKSHADNDVVNTHVDAVVFAFNKFSYTKLFMKMPTMITHVPRTQCMQLSTSDIASRECKALRYSV</sequence>
<gene>
    <name evidence="1" type="ORF">DPMN_118473</name>
</gene>
<reference evidence="1" key="2">
    <citation type="submission" date="2020-11" db="EMBL/GenBank/DDBJ databases">
        <authorList>
            <person name="McCartney M.A."/>
            <person name="Auch B."/>
            <person name="Kono T."/>
            <person name="Mallez S."/>
            <person name="Becker A."/>
            <person name="Gohl D.M."/>
            <person name="Silverstein K.A.T."/>
            <person name="Koren S."/>
            <person name="Bechman K.B."/>
            <person name="Herman A."/>
            <person name="Abrahante J.E."/>
            <person name="Garbe J."/>
        </authorList>
    </citation>
    <scope>NUCLEOTIDE SEQUENCE</scope>
    <source>
        <strain evidence="1">Duluth1</strain>
        <tissue evidence="1">Whole animal</tissue>
    </source>
</reference>
<proteinExistence type="predicted"/>
<keyword evidence="2" id="KW-1185">Reference proteome</keyword>
<dbReference type="Proteomes" id="UP000828390">
    <property type="component" value="Unassembled WGS sequence"/>
</dbReference>
<dbReference type="AlphaFoldDB" id="A0A9D4JQ99"/>
<name>A0A9D4JQ99_DREPO</name>